<protein>
    <submittedName>
        <fullName evidence="3">Ribonuclease D</fullName>
        <ecNumber evidence="3">3.1.13.5</ecNumber>
    </submittedName>
</protein>
<dbReference type="EMBL" id="CP036290">
    <property type="protein sequence ID" value="QDU84210.1"/>
    <property type="molecule type" value="Genomic_DNA"/>
</dbReference>
<feature type="compositionally biased region" description="Basic and acidic residues" evidence="1">
    <location>
        <begin position="418"/>
        <end position="430"/>
    </location>
</feature>
<dbReference type="SUPFAM" id="SSF53098">
    <property type="entry name" value="Ribonuclease H-like"/>
    <property type="match status" value="1"/>
</dbReference>
<feature type="domain" description="HRDC" evidence="2">
    <location>
        <begin position="332"/>
        <end position="412"/>
    </location>
</feature>
<feature type="compositionally biased region" description="Low complexity" evidence="1">
    <location>
        <begin position="29"/>
        <end position="40"/>
    </location>
</feature>
<dbReference type="InterPro" id="IPR002121">
    <property type="entry name" value="HRDC_dom"/>
</dbReference>
<dbReference type="Gene3D" id="3.30.420.10">
    <property type="entry name" value="Ribonuclease H-like superfamily/Ribonuclease H"/>
    <property type="match status" value="1"/>
</dbReference>
<dbReference type="GO" id="GO:0003676">
    <property type="term" value="F:nucleic acid binding"/>
    <property type="evidence" value="ECO:0007669"/>
    <property type="project" value="InterPro"/>
</dbReference>
<dbReference type="GO" id="GO:0000166">
    <property type="term" value="F:nucleotide binding"/>
    <property type="evidence" value="ECO:0007669"/>
    <property type="project" value="InterPro"/>
</dbReference>
<dbReference type="SMART" id="SM00474">
    <property type="entry name" value="35EXOc"/>
    <property type="match status" value="1"/>
</dbReference>
<feature type="compositionally biased region" description="Basic and acidic residues" evidence="1">
    <location>
        <begin position="86"/>
        <end position="98"/>
    </location>
</feature>
<dbReference type="Proteomes" id="UP000319342">
    <property type="component" value="Chromosome"/>
</dbReference>
<accession>A0A518CY96</accession>
<dbReference type="InterPro" id="IPR051086">
    <property type="entry name" value="RNase_D-like"/>
</dbReference>
<sequence length="520" mass="57544">MRGEDHDWAAGIDGPPATRRAAKSRRGPGRAAGARKTAASEPSRDAPSDTTSEAAPADRPARRSRAPRAGRDAGPDTSERSGGTEAARERPTRPERPARSRSASGSGSGDDAPRRTRPGADLPPPELVTDDRALARLCEHLGTVDDIAIDTEADSFFSYRERVCLVQVSTPAGDWVIDPLAELDLAPIGRVLADPTRRKIFHDGEYDVLLFKREHGFEFSNLFDTRVAAAALGYDAVGLAGVLERHFGVVLDKKQQLSDWSKRPLTDEQIRYARLDTHYLVELTAQLEALLEERDRMPIVEGECARLEAMEVPDRSFDPDEFMRLKGARNLDLTRMQVLRELFIARDEMASARNVPPFKIVPHGALVEAASRRPRNARELEQVGGMSRKLVQRVGKQLLDAIERGRELGPLEQAPRLPAKDGTDRLDERGTELHDRLKTLRKKLADKEGFDSSLAINRRTLLDLAAKAPTAVGELDRIEGLLAWQIDAFGEAIVRAIATFQRDWENGDVQPRRGGGRRRG</sequence>
<evidence type="ECO:0000259" key="2">
    <source>
        <dbReference type="PROSITE" id="PS50967"/>
    </source>
</evidence>
<organism evidence="3 4">
    <name type="scientific">Rohdeia mirabilis</name>
    <dbReference type="NCBI Taxonomy" id="2528008"/>
    <lineage>
        <taxon>Bacteria</taxon>
        <taxon>Pseudomonadati</taxon>
        <taxon>Planctomycetota</taxon>
        <taxon>Planctomycetia</taxon>
        <taxon>Planctomycetia incertae sedis</taxon>
        <taxon>Rohdeia</taxon>
    </lineage>
</organism>
<dbReference type="Gene3D" id="1.10.150.80">
    <property type="entry name" value="HRDC domain"/>
    <property type="match status" value="2"/>
</dbReference>
<dbReference type="CDD" id="cd06142">
    <property type="entry name" value="RNaseD_exo"/>
    <property type="match status" value="1"/>
</dbReference>
<dbReference type="InterPro" id="IPR036397">
    <property type="entry name" value="RNaseH_sf"/>
</dbReference>
<dbReference type="Pfam" id="PF00570">
    <property type="entry name" value="HRDC"/>
    <property type="match status" value="2"/>
</dbReference>
<reference evidence="3 4" key="1">
    <citation type="submission" date="2019-02" db="EMBL/GenBank/DDBJ databases">
        <title>Deep-cultivation of Planctomycetes and their phenomic and genomic characterization uncovers novel biology.</title>
        <authorList>
            <person name="Wiegand S."/>
            <person name="Jogler M."/>
            <person name="Boedeker C."/>
            <person name="Pinto D."/>
            <person name="Vollmers J."/>
            <person name="Rivas-Marin E."/>
            <person name="Kohn T."/>
            <person name="Peeters S.H."/>
            <person name="Heuer A."/>
            <person name="Rast P."/>
            <person name="Oberbeckmann S."/>
            <person name="Bunk B."/>
            <person name="Jeske O."/>
            <person name="Meyerdierks A."/>
            <person name="Storesund J.E."/>
            <person name="Kallscheuer N."/>
            <person name="Luecker S."/>
            <person name="Lage O.M."/>
            <person name="Pohl T."/>
            <person name="Merkel B.J."/>
            <person name="Hornburger P."/>
            <person name="Mueller R.-W."/>
            <person name="Bruemmer F."/>
            <person name="Labrenz M."/>
            <person name="Spormann A.M."/>
            <person name="Op den Camp H."/>
            <person name="Overmann J."/>
            <person name="Amann R."/>
            <person name="Jetten M.S.M."/>
            <person name="Mascher T."/>
            <person name="Medema M.H."/>
            <person name="Devos D.P."/>
            <person name="Kaster A.-K."/>
            <person name="Ovreas L."/>
            <person name="Rohde M."/>
            <person name="Galperin M.Y."/>
            <person name="Jogler C."/>
        </authorList>
    </citation>
    <scope>NUCLEOTIDE SEQUENCE [LARGE SCALE GENOMIC DNA]</scope>
    <source>
        <strain evidence="3 4">Pla163</strain>
    </source>
</reference>
<dbReference type="InterPro" id="IPR044876">
    <property type="entry name" value="HRDC_dom_sf"/>
</dbReference>
<keyword evidence="3" id="KW-0378">Hydrolase</keyword>
<evidence type="ECO:0000256" key="1">
    <source>
        <dbReference type="SAM" id="MobiDB-lite"/>
    </source>
</evidence>
<proteinExistence type="predicted"/>
<dbReference type="GO" id="GO:0006139">
    <property type="term" value="P:nucleobase-containing compound metabolic process"/>
    <property type="evidence" value="ECO:0007669"/>
    <property type="project" value="InterPro"/>
</dbReference>
<dbReference type="AlphaFoldDB" id="A0A518CY96"/>
<feature type="region of interest" description="Disordered" evidence="1">
    <location>
        <begin position="410"/>
        <end position="430"/>
    </location>
</feature>
<feature type="compositionally biased region" description="Basic and acidic residues" evidence="1">
    <location>
        <begin position="69"/>
        <end position="79"/>
    </location>
</feature>
<dbReference type="GO" id="GO:0008408">
    <property type="term" value="F:3'-5' exonuclease activity"/>
    <property type="evidence" value="ECO:0007669"/>
    <property type="project" value="InterPro"/>
</dbReference>
<evidence type="ECO:0000313" key="3">
    <source>
        <dbReference type="EMBL" id="QDU84210.1"/>
    </source>
</evidence>
<evidence type="ECO:0000313" key="4">
    <source>
        <dbReference type="Proteomes" id="UP000319342"/>
    </source>
</evidence>
<dbReference type="PANTHER" id="PTHR47649">
    <property type="entry name" value="RIBONUCLEASE D"/>
    <property type="match status" value="1"/>
</dbReference>
<dbReference type="PROSITE" id="PS50967">
    <property type="entry name" value="HRDC"/>
    <property type="match status" value="2"/>
</dbReference>
<dbReference type="InterPro" id="IPR012337">
    <property type="entry name" value="RNaseH-like_sf"/>
</dbReference>
<dbReference type="PANTHER" id="PTHR47649:SF1">
    <property type="entry name" value="RIBONUCLEASE D"/>
    <property type="match status" value="1"/>
</dbReference>
<dbReference type="EC" id="3.1.13.5" evidence="3"/>
<feature type="region of interest" description="Disordered" evidence="1">
    <location>
        <begin position="1"/>
        <end position="127"/>
    </location>
</feature>
<dbReference type="InterPro" id="IPR010997">
    <property type="entry name" value="HRDC-like_sf"/>
</dbReference>
<dbReference type="InterPro" id="IPR002562">
    <property type="entry name" value="3'-5'_exonuclease_dom"/>
</dbReference>
<dbReference type="GO" id="GO:0033890">
    <property type="term" value="F:ribonuclease D activity"/>
    <property type="evidence" value="ECO:0007669"/>
    <property type="project" value="UniProtKB-EC"/>
</dbReference>
<dbReference type="RefSeq" id="WP_419186381.1">
    <property type="nucleotide sequence ID" value="NZ_CP036290.1"/>
</dbReference>
<keyword evidence="4" id="KW-1185">Reference proteome</keyword>
<name>A0A518CY96_9BACT</name>
<dbReference type="SUPFAM" id="SSF47819">
    <property type="entry name" value="HRDC-like"/>
    <property type="match status" value="2"/>
</dbReference>
<feature type="domain" description="HRDC" evidence="2">
    <location>
        <begin position="427"/>
        <end position="507"/>
    </location>
</feature>
<gene>
    <name evidence="3" type="primary">rnd</name>
    <name evidence="3" type="ORF">Pla163_13160</name>
</gene>
<dbReference type="SMART" id="SM00341">
    <property type="entry name" value="HRDC"/>
    <property type="match status" value="2"/>
</dbReference>
<dbReference type="Pfam" id="PF01612">
    <property type="entry name" value="DNA_pol_A_exo1"/>
    <property type="match status" value="1"/>
</dbReference>